<dbReference type="Proteomes" id="UP000095009">
    <property type="component" value="Unassembled WGS sequence"/>
</dbReference>
<dbReference type="OrthoDB" id="48036at2759"/>
<name>A0A1E3PI67_9ASCO</name>
<comment type="similarity">
    <text evidence="1">Belongs to the LTO1 family.</text>
</comment>
<evidence type="ECO:0000259" key="3">
    <source>
        <dbReference type="Pfam" id="PF09811"/>
    </source>
</evidence>
<evidence type="ECO:0000313" key="5">
    <source>
        <dbReference type="Proteomes" id="UP000095009"/>
    </source>
</evidence>
<dbReference type="AlphaFoldDB" id="A0A1E3PI67"/>
<accession>A0A1E3PI67</accession>
<dbReference type="Pfam" id="PF09811">
    <property type="entry name" value="Yae1_N"/>
    <property type="match status" value="1"/>
</dbReference>
<evidence type="ECO:0000313" key="4">
    <source>
        <dbReference type="EMBL" id="ODQ65105.1"/>
    </source>
</evidence>
<keyword evidence="2" id="KW-0175">Coiled coil</keyword>
<sequence length="173" mass="19569">MPATRHDYGDLLMQRTSSATPADLEDVFEDVLNLEDKYYHDGYNEGYRDGLKSGFLEGKEYGIQTGFQRLVDFGILQGRLKVWQHQIASATVTSGGPANERQIKRIQQLQQLLPETVALSNDDADVEDYERRMKKAIARAKTLAATFKGTPPLRLDDSLVGLRREDETIEEGY</sequence>
<dbReference type="PANTHER" id="PTHR28532:SF1">
    <property type="entry name" value="ORAL CANCER OVEREXPRESSED 1"/>
    <property type="match status" value="1"/>
</dbReference>
<dbReference type="EMBL" id="KV454410">
    <property type="protein sequence ID" value="ODQ65105.1"/>
    <property type="molecule type" value="Genomic_DNA"/>
</dbReference>
<dbReference type="STRING" id="857566.A0A1E3PI67"/>
<evidence type="ECO:0000256" key="2">
    <source>
        <dbReference type="SAM" id="Coils"/>
    </source>
</evidence>
<dbReference type="InterPro" id="IPR052436">
    <property type="entry name" value="LTO1_adapter"/>
</dbReference>
<dbReference type="InterPro" id="IPR019191">
    <property type="entry name" value="Essential_protein_Yae1_N"/>
</dbReference>
<protein>
    <submittedName>
        <fullName evidence="4">DUF1715-domain-containing protein</fullName>
    </submittedName>
</protein>
<organism evidence="4 5">
    <name type="scientific">Nadsonia fulvescens var. elongata DSM 6958</name>
    <dbReference type="NCBI Taxonomy" id="857566"/>
    <lineage>
        <taxon>Eukaryota</taxon>
        <taxon>Fungi</taxon>
        <taxon>Dikarya</taxon>
        <taxon>Ascomycota</taxon>
        <taxon>Saccharomycotina</taxon>
        <taxon>Dipodascomycetes</taxon>
        <taxon>Dipodascales</taxon>
        <taxon>Dipodascales incertae sedis</taxon>
        <taxon>Nadsonia</taxon>
    </lineage>
</organism>
<gene>
    <name evidence="4" type="ORF">NADFUDRAFT_83184</name>
</gene>
<evidence type="ECO:0000256" key="1">
    <source>
        <dbReference type="ARBA" id="ARBA00038090"/>
    </source>
</evidence>
<reference evidence="4 5" key="1">
    <citation type="journal article" date="2016" name="Proc. Natl. Acad. Sci. U.S.A.">
        <title>Comparative genomics of biotechnologically important yeasts.</title>
        <authorList>
            <person name="Riley R."/>
            <person name="Haridas S."/>
            <person name="Wolfe K.H."/>
            <person name="Lopes M.R."/>
            <person name="Hittinger C.T."/>
            <person name="Goeker M."/>
            <person name="Salamov A.A."/>
            <person name="Wisecaver J.H."/>
            <person name="Long T.M."/>
            <person name="Calvey C.H."/>
            <person name="Aerts A.L."/>
            <person name="Barry K.W."/>
            <person name="Choi C."/>
            <person name="Clum A."/>
            <person name="Coughlan A.Y."/>
            <person name="Deshpande S."/>
            <person name="Douglass A.P."/>
            <person name="Hanson S.J."/>
            <person name="Klenk H.-P."/>
            <person name="LaButti K.M."/>
            <person name="Lapidus A."/>
            <person name="Lindquist E.A."/>
            <person name="Lipzen A.M."/>
            <person name="Meier-Kolthoff J.P."/>
            <person name="Ohm R.A."/>
            <person name="Otillar R.P."/>
            <person name="Pangilinan J.L."/>
            <person name="Peng Y."/>
            <person name="Rokas A."/>
            <person name="Rosa C.A."/>
            <person name="Scheuner C."/>
            <person name="Sibirny A.A."/>
            <person name="Slot J.C."/>
            <person name="Stielow J.B."/>
            <person name="Sun H."/>
            <person name="Kurtzman C.P."/>
            <person name="Blackwell M."/>
            <person name="Grigoriev I.V."/>
            <person name="Jeffries T.W."/>
        </authorList>
    </citation>
    <scope>NUCLEOTIDE SEQUENCE [LARGE SCALE GENOMIC DNA]</scope>
    <source>
        <strain evidence="4 5">DSM 6958</strain>
    </source>
</reference>
<proteinExistence type="inferred from homology"/>
<feature type="domain" description="Essential protein Yae1 N-terminal" evidence="3">
    <location>
        <begin position="42"/>
        <end position="80"/>
    </location>
</feature>
<keyword evidence="5" id="KW-1185">Reference proteome</keyword>
<feature type="coiled-coil region" evidence="2">
    <location>
        <begin position="119"/>
        <end position="146"/>
    </location>
</feature>
<dbReference type="PANTHER" id="PTHR28532">
    <property type="entry name" value="GEO13458P1"/>
    <property type="match status" value="1"/>
</dbReference>